<accession>A0A2A2K8A5</accession>
<evidence type="ECO:0000313" key="2">
    <source>
        <dbReference type="Proteomes" id="UP000218231"/>
    </source>
</evidence>
<organism evidence="1 2">
    <name type="scientific">Diploscapter pachys</name>
    <dbReference type="NCBI Taxonomy" id="2018661"/>
    <lineage>
        <taxon>Eukaryota</taxon>
        <taxon>Metazoa</taxon>
        <taxon>Ecdysozoa</taxon>
        <taxon>Nematoda</taxon>
        <taxon>Chromadorea</taxon>
        <taxon>Rhabditida</taxon>
        <taxon>Rhabditina</taxon>
        <taxon>Rhabditomorpha</taxon>
        <taxon>Rhabditoidea</taxon>
        <taxon>Rhabditidae</taxon>
        <taxon>Diploscapter</taxon>
    </lineage>
</organism>
<dbReference type="OrthoDB" id="269227at2759"/>
<dbReference type="EMBL" id="LIAE01009345">
    <property type="protein sequence ID" value="PAV70184.1"/>
    <property type="molecule type" value="Genomic_DNA"/>
</dbReference>
<dbReference type="AlphaFoldDB" id="A0A2A2K8A5"/>
<sequence>MAKELTEAGLQVLALERGPARDTYPDGVYPQTMDELTYNSRKKLFMDISRETVTLRHSVNDVARLPAGGAEEHRVGATVREGRP</sequence>
<name>A0A2A2K8A5_9BILA</name>
<gene>
    <name evidence="1" type="ORF">WR25_08016</name>
</gene>
<proteinExistence type="predicted"/>
<evidence type="ECO:0000313" key="1">
    <source>
        <dbReference type="EMBL" id="PAV70184.1"/>
    </source>
</evidence>
<dbReference type="Proteomes" id="UP000218231">
    <property type="component" value="Unassembled WGS sequence"/>
</dbReference>
<keyword evidence="2" id="KW-1185">Reference proteome</keyword>
<comment type="caution">
    <text evidence="1">The sequence shown here is derived from an EMBL/GenBank/DDBJ whole genome shotgun (WGS) entry which is preliminary data.</text>
</comment>
<reference evidence="1 2" key="1">
    <citation type="journal article" date="2017" name="Curr. Biol.">
        <title>Genome architecture and evolution of a unichromosomal asexual nematode.</title>
        <authorList>
            <person name="Fradin H."/>
            <person name="Zegar C."/>
            <person name="Gutwein M."/>
            <person name="Lucas J."/>
            <person name="Kovtun M."/>
            <person name="Corcoran D."/>
            <person name="Baugh L.R."/>
            <person name="Kiontke K."/>
            <person name="Gunsalus K."/>
            <person name="Fitch D.H."/>
            <person name="Piano F."/>
        </authorList>
    </citation>
    <scope>NUCLEOTIDE SEQUENCE [LARGE SCALE GENOMIC DNA]</scope>
    <source>
        <strain evidence="1">PF1309</strain>
    </source>
</reference>
<protein>
    <submittedName>
        <fullName evidence="1">Uncharacterized protein</fullName>
    </submittedName>
</protein>